<dbReference type="SUPFAM" id="SSF55781">
    <property type="entry name" value="GAF domain-like"/>
    <property type="match status" value="1"/>
</dbReference>
<name>A0ABY9LGM4_9STRE</name>
<dbReference type="EMBL" id="CP110509">
    <property type="protein sequence ID" value="WMB28029.1"/>
    <property type="molecule type" value="Genomic_DNA"/>
</dbReference>
<accession>A0ABY9LGM4</accession>
<sequence>MATGLFQNNSIIAALGCSGPSSRLAYKGLSFLEEELKKTATAINQLLN</sequence>
<dbReference type="Proteomes" id="UP001238096">
    <property type="component" value="Chromosome"/>
</dbReference>
<evidence type="ECO:0000313" key="2">
    <source>
        <dbReference type="Proteomes" id="UP001238096"/>
    </source>
</evidence>
<proteinExistence type="predicted"/>
<keyword evidence="2" id="KW-1185">Reference proteome</keyword>
<organism evidence="1 2">
    <name type="scientific">Streptococcus didelphis</name>
    <dbReference type="NCBI Taxonomy" id="102886"/>
    <lineage>
        <taxon>Bacteria</taxon>
        <taxon>Bacillati</taxon>
        <taxon>Bacillota</taxon>
        <taxon>Bacilli</taxon>
        <taxon>Lactobacillales</taxon>
        <taxon>Streptococcaceae</taxon>
        <taxon>Streptococcus</taxon>
    </lineage>
</organism>
<dbReference type="RefSeq" id="WP_306675821.1">
    <property type="nucleotide sequence ID" value="NZ_CP104407.1"/>
</dbReference>
<evidence type="ECO:0000313" key="1">
    <source>
        <dbReference type="EMBL" id="WMB28029.1"/>
    </source>
</evidence>
<reference evidence="2" key="1">
    <citation type="submission" date="2022-10" db="EMBL/GenBank/DDBJ databases">
        <title>Streptococcus didelphis as causative of fatal infections in opossums (Didelphis albiventris).</title>
        <authorList>
            <person name="Breyer G.M."/>
            <person name="Da Silva M.E.R.J."/>
            <person name="Siqueira F.M."/>
        </authorList>
    </citation>
    <scope>NUCLEOTIDE SEQUENCE [LARGE SCALE GENOMIC DNA]</scope>
    <source>
        <strain evidence="2">LBVP101/21</strain>
    </source>
</reference>
<gene>
    <name evidence="1" type="ORF">N1496_08765</name>
</gene>
<protein>
    <submittedName>
        <fullName evidence="1">Uncharacterized protein</fullName>
    </submittedName>
</protein>